<protein>
    <submittedName>
        <fullName evidence="1">Uncharacterized protein</fullName>
    </submittedName>
</protein>
<name>A0AAV0XDQ1_9HEMI</name>
<organism evidence="1 2">
    <name type="scientific">Macrosiphum euphorbiae</name>
    <name type="common">potato aphid</name>
    <dbReference type="NCBI Taxonomy" id="13131"/>
    <lineage>
        <taxon>Eukaryota</taxon>
        <taxon>Metazoa</taxon>
        <taxon>Ecdysozoa</taxon>
        <taxon>Arthropoda</taxon>
        <taxon>Hexapoda</taxon>
        <taxon>Insecta</taxon>
        <taxon>Pterygota</taxon>
        <taxon>Neoptera</taxon>
        <taxon>Paraneoptera</taxon>
        <taxon>Hemiptera</taxon>
        <taxon>Sternorrhyncha</taxon>
        <taxon>Aphidomorpha</taxon>
        <taxon>Aphidoidea</taxon>
        <taxon>Aphididae</taxon>
        <taxon>Macrosiphini</taxon>
        <taxon>Macrosiphum</taxon>
    </lineage>
</organism>
<accession>A0AAV0XDQ1</accession>
<evidence type="ECO:0000313" key="1">
    <source>
        <dbReference type="EMBL" id="CAI6366614.1"/>
    </source>
</evidence>
<dbReference type="AlphaFoldDB" id="A0AAV0XDQ1"/>
<evidence type="ECO:0000313" key="2">
    <source>
        <dbReference type="Proteomes" id="UP001160148"/>
    </source>
</evidence>
<dbReference type="EMBL" id="CARXXK010000004">
    <property type="protein sequence ID" value="CAI6366614.1"/>
    <property type="molecule type" value="Genomic_DNA"/>
</dbReference>
<comment type="caution">
    <text evidence="1">The sequence shown here is derived from an EMBL/GenBank/DDBJ whole genome shotgun (WGS) entry which is preliminary data.</text>
</comment>
<dbReference type="Proteomes" id="UP001160148">
    <property type="component" value="Unassembled WGS sequence"/>
</dbReference>
<reference evidence="1 2" key="1">
    <citation type="submission" date="2023-01" db="EMBL/GenBank/DDBJ databases">
        <authorList>
            <person name="Whitehead M."/>
        </authorList>
    </citation>
    <scope>NUCLEOTIDE SEQUENCE [LARGE SCALE GENOMIC DNA]</scope>
</reference>
<proteinExistence type="predicted"/>
<gene>
    <name evidence="1" type="ORF">MEUPH1_LOCUS21179</name>
</gene>
<sequence>MIFGPINTEPLGSCDFNSLTIHKRFVSLPNMAVRTNPGARAPELQGWISAPNIILPVEDGLQENKEKPSETGDFRSFQVHTTFMSLPNMALPKNSGVEALEIGWKSATEIMLPAVDDIRENIQKPSGNCEFLSLKKRSLLLPNMPVGENSGGDAPEVGLPSLTSLELTVSTDSPCALSSVATLMIL</sequence>
<keyword evidence="2" id="KW-1185">Reference proteome</keyword>